<protein>
    <submittedName>
        <fullName evidence="4">Epimerase domain-containing protein</fullName>
    </submittedName>
</protein>
<dbReference type="EnsemblMetazoa" id="OVOC1972.1">
    <property type="protein sequence ID" value="OVOC1972.1"/>
    <property type="gene ID" value="WBGene00238781"/>
</dbReference>
<dbReference type="InterPro" id="IPR036291">
    <property type="entry name" value="NAD(P)-bd_dom_sf"/>
</dbReference>
<dbReference type="FunFam" id="3.40.50.720:FF:000336">
    <property type="entry name" value="Aldehyde reductase"/>
    <property type="match status" value="1"/>
</dbReference>
<evidence type="ECO:0000259" key="3">
    <source>
        <dbReference type="Pfam" id="PF01370"/>
    </source>
</evidence>
<proteinExistence type="inferred from homology"/>
<dbReference type="Proteomes" id="UP000024404">
    <property type="component" value="Unassembled WGS sequence"/>
</dbReference>
<evidence type="ECO:0000256" key="1">
    <source>
        <dbReference type="ARBA" id="ARBA00023002"/>
    </source>
</evidence>
<reference evidence="4" key="2">
    <citation type="submission" date="2022-06" db="UniProtKB">
        <authorList>
            <consortium name="EnsemblMetazoa"/>
        </authorList>
    </citation>
    <scope>IDENTIFICATION</scope>
</reference>
<keyword evidence="5" id="KW-1185">Reference proteome</keyword>
<dbReference type="EMBL" id="CMVM020000061">
    <property type="status" value="NOT_ANNOTATED_CDS"/>
    <property type="molecule type" value="Genomic_DNA"/>
</dbReference>
<dbReference type="InterPro" id="IPR001509">
    <property type="entry name" value="Epimerase_deHydtase"/>
</dbReference>
<feature type="domain" description="NAD-dependent epimerase/dehydratase" evidence="3">
    <location>
        <begin position="16"/>
        <end position="248"/>
    </location>
</feature>
<evidence type="ECO:0000313" key="5">
    <source>
        <dbReference type="Proteomes" id="UP000024404"/>
    </source>
</evidence>
<evidence type="ECO:0000256" key="2">
    <source>
        <dbReference type="ARBA" id="ARBA00023445"/>
    </source>
</evidence>
<organism evidence="4 5">
    <name type="scientific">Onchocerca volvulus</name>
    <dbReference type="NCBI Taxonomy" id="6282"/>
    <lineage>
        <taxon>Eukaryota</taxon>
        <taxon>Metazoa</taxon>
        <taxon>Ecdysozoa</taxon>
        <taxon>Nematoda</taxon>
        <taxon>Chromadorea</taxon>
        <taxon>Rhabditida</taxon>
        <taxon>Spirurina</taxon>
        <taxon>Spiruromorpha</taxon>
        <taxon>Filarioidea</taxon>
        <taxon>Onchocercidae</taxon>
        <taxon>Onchocerca</taxon>
    </lineage>
</organism>
<dbReference type="GO" id="GO:0016616">
    <property type="term" value="F:oxidoreductase activity, acting on the CH-OH group of donors, NAD or NADP as acceptor"/>
    <property type="evidence" value="ECO:0007669"/>
    <property type="project" value="TreeGrafter"/>
</dbReference>
<dbReference type="Pfam" id="PF01370">
    <property type="entry name" value="Epimerase"/>
    <property type="match status" value="1"/>
</dbReference>
<dbReference type="AlphaFoldDB" id="A0A8R1TPZ1"/>
<dbReference type="CDD" id="cd05227">
    <property type="entry name" value="AR_SDR_e"/>
    <property type="match status" value="1"/>
</dbReference>
<name>A0A8R1TPZ1_ONCVO</name>
<dbReference type="PANTHER" id="PTHR10366">
    <property type="entry name" value="NAD DEPENDENT EPIMERASE/DEHYDRATASE"/>
    <property type="match status" value="1"/>
</dbReference>
<reference evidence="5" key="1">
    <citation type="submission" date="2013-10" db="EMBL/GenBank/DDBJ databases">
        <title>Genome sequencing of Onchocerca volvulus.</title>
        <authorList>
            <person name="Cotton J."/>
            <person name="Tsai J."/>
            <person name="Stanley E."/>
            <person name="Tracey A."/>
            <person name="Holroyd N."/>
            <person name="Lustigman S."/>
            <person name="Berriman M."/>
        </authorList>
    </citation>
    <scope>NUCLEOTIDE SEQUENCE</scope>
</reference>
<dbReference type="OMA" id="RYILGHQ"/>
<comment type="similarity">
    <text evidence="2">Belongs to the NAD(P)-dependent epimerase/dehydratase family. Dihydroflavonol-4-reductase subfamily.</text>
</comment>
<dbReference type="InterPro" id="IPR050425">
    <property type="entry name" value="NAD(P)_dehydrat-like"/>
</dbReference>
<dbReference type="SUPFAM" id="SSF51735">
    <property type="entry name" value="NAD(P)-binding Rossmann-fold domains"/>
    <property type="match status" value="1"/>
</dbReference>
<accession>A0A8R1TPZ1</accession>
<evidence type="ECO:0000313" key="4">
    <source>
        <dbReference type="EnsemblMetazoa" id="OVOC1972.1"/>
    </source>
</evidence>
<dbReference type="Gene3D" id="3.40.50.720">
    <property type="entry name" value="NAD(P)-binding Rossmann-like Domain"/>
    <property type="match status" value="1"/>
</dbReference>
<keyword evidence="1" id="KW-0560">Oxidoreductase</keyword>
<sequence>MITTIDSVKNNEKIVVLVTGASGYIALHCVQQLLENGYTVRGTVRSLQNSSKVNPLRDLKYSSERLELVEADLECSDHWHRAVDGCTYILHIASPWPIVADEGIIKIARDGTLNVLKAAAKCGTIQKIILTSSTAAINDGHRNDAQIFDENCWGNLESKRLENYSRSKIIAEKAAWEFWKSLPEKTRFQLTVLNPSFVVGPVLSNQKHGSARIIKRMMDYHTFPAAPKVSLGMVDVRDVARAHIRAMECEICNGERILITATPSIWLSQLTRWLYEEFKGQGFSISRATTPNWLAKLYAKATCDPHFEAIKYRLGPKLHFDNTKSQQLLQMEYMPIKKSVIDMVYSMLDYGIIVRKKNLEKTRNGDCKIADYTTIADVNEINKLY</sequence>
<dbReference type="PANTHER" id="PTHR10366:SF564">
    <property type="entry name" value="STEROL-4-ALPHA-CARBOXYLATE 3-DEHYDROGENASE, DECARBOXYLATING"/>
    <property type="match status" value="1"/>
</dbReference>